<dbReference type="Gene3D" id="1.10.510.10">
    <property type="entry name" value="Transferase(Phosphotransferase) domain 1"/>
    <property type="match status" value="1"/>
</dbReference>
<evidence type="ECO:0000256" key="6">
    <source>
        <dbReference type="ARBA" id="ARBA00022840"/>
    </source>
</evidence>
<name>A0A5K3FZC5_MESCO</name>
<organism evidence="8">
    <name type="scientific">Mesocestoides corti</name>
    <name type="common">Flatworm</name>
    <dbReference type="NCBI Taxonomy" id="53468"/>
    <lineage>
        <taxon>Eukaryota</taxon>
        <taxon>Metazoa</taxon>
        <taxon>Spiralia</taxon>
        <taxon>Lophotrochozoa</taxon>
        <taxon>Platyhelminthes</taxon>
        <taxon>Cestoda</taxon>
        <taxon>Eucestoda</taxon>
        <taxon>Cyclophyllidea</taxon>
        <taxon>Mesocestoididae</taxon>
        <taxon>Mesocestoides</taxon>
    </lineage>
</organism>
<dbReference type="InterPro" id="IPR011009">
    <property type="entry name" value="Kinase-like_dom_sf"/>
</dbReference>
<comment type="similarity">
    <text evidence="1">Belongs to the protein kinase superfamily. STE Ser/Thr protein kinase family. MAP kinase kinase kinase subfamily.</text>
</comment>
<evidence type="ECO:0000259" key="7">
    <source>
        <dbReference type="PROSITE" id="PS50011"/>
    </source>
</evidence>
<dbReference type="PANTHER" id="PTHR46716:SF1">
    <property type="entry name" value="MITOGEN-ACTIVATED PROTEIN KINASE KINASE KINASE 7"/>
    <property type="match status" value="1"/>
</dbReference>
<dbReference type="Pfam" id="PF00069">
    <property type="entry name" value="Pkinase"/>
    <property type="match status" value="1"/>
</dbReference>
<evidence type="ECO:0000256" key="3">
    <source>
        <dbReference type="ARBA" id="ARBA00022679"/>
    </source>
</evidence>
<dbReference type="WBParaSite" id="MCU_013336-RA">
    <property type="protein sequence ID" value="MCU_013336-RA"/>
    <property type="gene ID" value="MCU_013336"/>
</dbReference>
<feature type="domain" description="Protein kinase" evidence="7">
    <location>
        <begin position="1"/>
        <end position="115"/>
    </location>
</feature>
<dbReference type="PROSITE" id="PS00108">
    <property type="entry name" value="PROTEIN_KINASE_ST"/>
    <property type="match status" value="1"/>
</dbReference>
<dbReference type="InterPro" id="IPR008271">
    <property type="entry name" value="Ser/Thr_kinase_AS"/>
</dbReference>
<dbReference type="GO" id="GO:0007254">
    <property type="term" value="P:JNK cascade"/>
    <property type="evidence" value="ECO:0007669"/>
    <property type="project" value="TreeGrafter"/>
</dbReference>
<evidence type="ECO:0000256" key="5">
    <source>
        <dbReference type="ARBA" id="ARBA00022777"/>
    </source>
</evidence>
<dbReference type="SUPFAM" id="SSF56112">
    <property type="entry name" value="Protein kinase-like (PK-like)"/>
    <property type="match status" value="1"/>
</dbReference>
<sequence length="115" mass="12853">MLWNLHLADGLQYLHSRKEPIIHRDLKPGNMLLYDGCTTLKITDFGTSKVFGAGTEEMHSVDQGTVLYMAPEVQTPLSNPVLALCSSRNEGLAARFFLLERTRKPKDACCARISM</sequence>
<dbReference type="GO" id="GO:0019899">
    <property type="term" value="F:enzyme binding"/>
    <property type="evidence" value="ECO:0007669"/>
    <property type="project" value="UniProtKB-ARBA"/>
</dbReference>
<dbReference type="PROSITE" id="PS50011">
    <property type="entry name" value="PROTEIN_KINASE_DOM"/>
    <property type="match status" value="1"/>
</dbReference>
<protein>
    <submittedName>
        <fullName evidence="8">Protein kinase domain-containing protein</fullName>
    </submittedName>
</protein>
<evidence type="ECO:0000256" key="4">
    <source>
        <dbReference type="ARBA" id="ARBA00022741"/>
    </source>
</evidence>
<evidence type="ECO:0000256" key="1">
    <source>
        <dbReference type="ARBA" id="ARBA00006529"/>
    </source>
</evidence>
<dbReference type="GO" id="GO:0004709">
    <property type="term" value="F:MAP kinase kinase kinase activity"/>
    <property type="evidence" value="ECO:0007669"/>
    <property type="project" value="TreeGrafter"/>
</dbReference>
<proteinExistence type="inferred from homology"/>
<keyword evidence="3" id="KW-0808">Transferase</keyword>
<dbReference type="PANTHER" id="PTHR46716">
    <property type="entry name" value="MITOGEN-ACTIVATED PROTEIN KINASE KINASE KINASE 7"/>
    <property type="match status" value="1"/>
</dbReference>
<keyword evidence="5" id="KW-0418">Kinase</keyword>
<dbReference type="InterPro" id="IPR000719">
    <property type="entry name" value="Prot_kinase_dom"/>
</dbReference>
<keyword evidence="2" id="KW-0723">Serine/threonine-protein kinase</keyword>
<dbReference type="GO" id="GO:0005524">
    <property type="term" value="F:ATP binding"/>
    <property type="evidence" value="ECO:0007669"/>
    <property type="project" value="UniProtKB-KW"/>
</dbReference>
<keyword evidence="6" id="KW-0067">ATP-binding</keyword>
<accession>A0A5K3FZC5</accession>
<dbReference type="AlphaFoldDB" id="A0A5K3FZC5"/>
<dbReference type="GO" id="GO:0006955">
    <property type="term" value="P:immune response"/>
    <property type="evidence" value="ECO:0007669"/>
    <property type="project" value="TreeGrafter"/>
</dbReference>
<dbReference type="GO" id="GO:0043123">
    <property type="term" value="P:positive regulation of canonical NF-kappaB signal transduction"/>
    <property type="evidence" value="ECO:0007669"/>
    <property type="project" value="TreeGrafter"/>
</dbReference>
<evidence type="ECO:0000313" key="8">
    <source>
        <dbReference type="WBParaSite" id="MCU_013336-RA"/>
    </source>
</evidence>
<evidence type="ECO:0000256" key="2">
    <source>
        <dbReference type="ARBA" id="ARBA00022527"/>
    </source>
</evidence>
<keyword evidence="4" id="KW-0547">Nucleotide-binding</keyword>
<reference evidence="8" key="1">
    <citation type="submission" date="2019-11" db="UniProtKB">
        <authorList>
            <consortium name="WormBaseParasite"/>
        </authorList>
    </citation>
    <scope>IDENTIFICATION</scope>
</reference>